<keyword evidence="7" id="KW-1185">Reference proteome</keyword>
<comment type="similarity">
    <text evidence="1">Belongs to the RMI1 family.</text>
</comment>
<protein>
    <recommendedName>
        <fullName evidence="2">RecQ-mediated genome instability protein 1</fullName>
    </recommendedName>
</protein>
<evidence type="ECO:0000256" key="2">
    <source>
        <dbReference type="ARBA" id="ARBA00018987"/>
    </source>
</evidence>
<dbReference type="PANTHER" id="PTHR14790:SF15">
    <property type="entry name" value="RECQ-MEDIATED GENOME INSTABILITY PROTEIN 1"/>
    <property type="match status" value="1"/>
</dbReference>
<sequence>DQPLGQDAVNSQVYEQWLLSDLHELETSCLPADIDSVVDVGVSFYSQSQKLQGTENPNIHVTADEPTQKPWEQKPSRMLMLKLTDGHTSVQGMEYRPISALSPQTPPGAKILVQGPILCRHGILMLQERNVKFLGGEVDTLVEANTLINVLQSAMETSSENAGKEHSQTFAGSEVRKNKTGDSFNAGSGQSQLGTQQGRKFGNQLSNFGNQSSHVGNQTRNFGNQSSNFGNQSGNRGTQSGFVKKEVKNEPIKGQLQSTREQNIPDLEISDDMFMDEMEMDDDFMQQLDEDMDFQDAPVVSNSRNLPSVGEVAVPTASLPPAKQNLAVPVNHPPQNGNGGVSKLGSSSARGNTCFTSSDKRNKNILTAQVLTEMIGFSPQEANGIKQCQQKLIELMCLLELEISASNPRPVVVATKPITSNHINMLYNRVVASIKK</sequence>
<reference evidence="6" key="1">
    <citation type="submission" date="2022-11" db="EMBL/GenBank/DDBJ databases">
        <title>Centuries of genome instability and evolution in soft-shell clam transmissible cancer (bioRxiv).</title>
        <authorList>
            <person name="Hart S.F.M."/>
            <person name="Yonemitsu M.A."/>
            <person name="Giersch R.M."/>
            <person name="Beal B.F."/>
            <person name="Arriagada G."/>
            <person name="Davis B.W."/>
            <person name="Ostrander E.A."/>
            <person name="Goff S.P."/>
            <person name="Metzger M.J."/>
        </authorList>
    </citation>
    <scope>NUCLEOTIDE SEQUENCE</scope>
    <source>
        <strain evidence="6">MELC-2E11</strain>
        <tissue evidence="6">Siphon/mantle</tissue>
    </source>
</reference>
<evidence type="ECO:0000259" key="4">
    <source>
        <dbReference type="Pfam" id="PF08585"/>
    </source>
</evidence>
<feature type="compositionally biased region" description="Low complexity" evidence="3">
    <location>
        <begin position="187"/>
        <end position="198"/>
    </location>
</feature>
<dbReference type="InterPro" id="IPR013894">
    <property type="entry name" value="RMI1_OB"/>
</dbReference>
<gene>
    <name evidence="6" type="ORF">MAR_012900</name>
</gene>
<feature type="region of interest" description="Disordered" evidence="3">
    <location>
        <begin position="156"/>
        <end position="242"/>
    </location>
</feature>
<dbReference type="Pfam" id="PF08585">
    <property type="entry name" value="RMI1_N_C"/>
    <property type="match status" value="1"/>
</dbReference>
<evidence type="ECO:0000256" key="1">
    <source>
        <dbReference type="ARBA" id="ARBA00006395"/>
    </source>
</evidence>
<feature type="non-terminal residue" evidence="6">
    <location>
        <position position="1"/>
    </location>
</feature>
<dbReference type="PANTHER" id="PTHR14790">
    <property type="entry name" value="RECQ-MEDIATED GENOME INSTABILITY PROTEIN 1 RMI1"/>
    <property type="match status" value="1"/>
</dbReference>
<dbReference type="InterPro" id="IPR042470">
    <property type="entry name" value="RMI1_N_C_sf"/>
</dbReference>
<dbReference type="Gene3D" id="2.40.50.770">
    <property type="entry name" value="RecQ-mediated genome instability protein Rmi1, C-terminal domain"/>
    <property type="match status" value="1"/>
</dbReference>
<feature type="domain" description="RecQ-mediated genome instability protein 1 C-terminal OB-fold" evidence="5">
    <location>
        <begin position="366"/>
        <end position="430"/>
    </location>
</feature>
<feature type="compositionally biased region" description="Polar residues" evidence="3">
    <location>
        <begin position="203"/>
        <end position="219"/>
    </location>
</feature>
<feature type="compositionally biased region" description="Polar residues" evidence="3">
    <location>
        <begin position="344"/>
        <end position="356"/>
    </location>
</feature>
<proteinExistence type="inferred from homology"/>
<dbReference type="InterPro" id="IPR032199">
    <property type="entry name" value="RMI1_C"/>
</dbReference>
<evidence type="ECO:0000259" key="5">
    <source>
        <dbReference type="Pfam" id="PF16099"/>
    </source>
</evidence>
<evidence type="ECO:0000256" key="3">
    <source>
        <dbReference type="SAM" id="MobiDB-lite"/>
    </source>
</evidence>
<feature type="compositionally biased region" description="Low complexity" evidence="3">
    <location>
        <begin position="220"/>
        <end position="237"/>
    </location>
</feature>
<accession>A0ABY7G2A6</accession>
<feature type="region of interest" description="Disordered" evidence="3">
    <location>
        <begin position="333"/>
        <end position="356"/>
    </location>
</feature>
<dbReference type="Proteomes" id="UP001164746">
    <property type="component" value="Chromosome 14"/>
</dbReference>
<organism evidence="6 7">
    <name type="scientific">Mya arenaria</name>
    <name type="common">Soft-shell clam</name>
    <dbReference type="NCBI Taxonomy" id="6604"/>
    <lineage>
        <taxon>Eukaryota</taxon>
        <taxon>Metazoa</taxon>
        <taxon>Spiralia</taxon>
        <taxon>Lophotrochozoa</taxon>
        <taxon>Mollusca</taxon>
        <taxon>Bivalvia</taxon>
        <taxon>Autobranchia</taxon>
        <taxon>Heteroconchia</taxon>
        <taxon>Euheterodonta</taxon>
        <taxon>Imparidentia</taxon>
        <taxon>Neoheterodontei</taxon>
        <taxon>Myida</taxon>
        <taxon>Myoidea</taxon>
        <taxon>Myidae</taxon>
        <taxon>Mya</taxon>
    </lineage>
</organism>
<evidence type="ECO:0000313" key="7">
    <source>
        <dbReference type="Proteomes" id="UP001164746"/>
    </source>
</evidence>
<feature type="domain" description="RecQ mediated genome instability protein 1 OB-fold" evidence="4">
    <location>
        <begin position="30"/>
        <end position="145"/>
    </location>
</feature>
<name>A0ABY7G2A6_MYAAR</name>
<dbReference type="Pfam" id="PF16099">
    <property type="entry name" value="RMI1_C"/>
    <property type="match status" value="1"/>
</dbReference>
<evidence type="ECO:0000313" key="6">
    <source>
        <dbReference type="EMBL" id="WAR27196.1"/>
    </source>
</evidence>
<dbReference type="EMBL" id="CP111025">
    <property type="protein sequence ID" value="WAR27196.1"/>
    <property type="molecule type" value="Genomic_DNA"/>
</dbReference>